<dbReference type="RefSeq" id="WP_167167825.1">
    <property type="nucleotide sequence ID" value="NZ_JAAOYM010000001.1"/>
</dbReference>
<reference evidence="2 3" key="1">
    <citation type="submission" date="2020-03" db="EMBL/GenBank/DDBJ databases">
        <title>Sequencing the genomes of 1000 actinobacteria strains.</title>
        <authorList>
            <person name="Klenk H.-P."/>
        </authorList>
    </citation>
    <scope>NUCLEOTIDE SEQUENCE [LARGE SCALE GENOMIC DNA]</scope>
    <source>
        <strain evidence="2 3">DSM 45685</strain>
    </source>
</reference>
<comment type="caution">
    <text evidence="2">The sequence shown here is derived from an EMBL/GenBank/DDBJ whole genome shotgun (WGS) entry which is preliminary data.</text>
</comment>
<dbReference type="EMBL" id="JAAOYM010000001">
    <property type="protein sequence ID" value="NIJ11056.1"/>
    <property type="molecule type" value="Genomic_DNA"/>
</dbReference>
<accession>A0A7X5UN34</accession>
<organism evidence="2 3">
    <name type="scientific">Saccharomonospora amisosensis</name>
    <dbReference type="NCBI Taxonomy" id="1128677"/>
    <lineage>
        <taxon>Bacteria</taxon>
        <taxon>Bacillati</taxon>
        <taxon>Actinomycetota</taxon>
        <taxon>Actinomycetes</taxon>
        <taxon>Pseudonocardiales</taxon>
        <taxon>Pseudonocardiaceae</taxon>
        <taxon>Saccharomonospora</taxon>
    </lineage>
</organism>
<gene>
    <name evidence="2" type="ORF">FHU38_001400</name>
</gene>
<name>A0A7X5UN34_9PSEU</name>
<dbReference type="PANTHER" id="PTHR21310:SF40">
    <property type="entry name" value="AMINOGLYCOSIDE PHOSPHOTRANSFERASE DOMAIN-CONTAINING PROTEIN-RELATED"/>
    <property type="match status" value="1"/>
</dbReference>
<keyword evidence="3" id="KW-1185">Reference proteome</keyword>
<dbReference type="Proteomes" id="UP000545493">
    <property type="component" value="Unassembled WGS sequence"/>
</dbReference>
<protein>
    <recommendedName>
        <fullName evidence="1">Aminoglycoside phosphotransferase domain-containing protein</fullName>
    </recommendedName>
</protein>
<proteinExistence type="predicted"/>
<dbReference type="InterPro" id="IPR051678">
    <property type="entry name" value="AGP_Transferase"/>
</dbReference>
<dbReference type="PANTHER" id="PTHR21310">
    <property type="entry name" value="AMINOGLYCOSIDE PHOSPHOTRANSFERASE-RELATED-RELATED"/>
    <property type="match status" value="1"/>
</dbReference>
<evidence type="ECO:0000313" key="2">
    <source>
        <dbReference type="EMBL" id="NIJ11056.1"/>
    </source>
</evidence>
<evidence type="ECO:0000259" key="1">
    <source>
        <dbReference type="Pfam" id="PF01636"/>
    </source>
</evidence>
<sequence>MTHTAASFTPESTRAALESACGTLGLDPCGAELVRMGENAMYRLPGVGVMVRIGRSVAAIRKEVDVARWLANHRFPAARLADGFEQPLTVMGFPVSFWEYIHESTEPVDLADLGCILRSLHDLPPSRTFTLPAFSPMPKVRARLDSMRVSEVVTTEDFDFLYRRYEELEQSFTLLDFSLPQGPIHGDAHNGNLLRDASSGVVRLIDFEDFAWGPREWDAAVAAVRHSVFGWVERDEYSKYVASYGWDALTWDGFPVLRAIRELNMTTWLMQLVGQSAEIDAEVRQRLCDLRDYDSPRNWGAF</sequence>
<dbReference type="AlphaFoldDB" id="A0A7X5UN34"/>
<dbReference type="SUPFAM" id="SSF56112">
    <property type="entry name" value="Protein kinase-like (PK-like)"/>
    <property type="match status" value="1"/>
</dbReference>
<dbReference type="Pfam" id="PF01636">
    <property type="entry name" value="APH"/>
    <property type="match status" value="1"/>
</dbReference>
<dbReference type="Gene3D" id="3.90.1200.10">
    <property type="match status" value="1"/>
</dbReference>
<feature type="domain" description="Aminoglycoside phosphotransferase" evidence="1">
    <location>
        <begin position="52"/>
        <end position="249"/>
    </location>
</feature>
<dbReference type="InterPro" id="IPR002575">
    <property type="entry name" value="Aminoglycoside_PTrfase"/>
</dbReference>
<evidence type="ECO:0000313" key="3">
    <source>
        <dbReference type="Proteomes" id="UP000545493"/>
    </source>
</evidence>
<dbReference type="InterPro" id="IPR011009">
    <property type="entry name" value="Kinase-like_dom_sf"/>
</dbReference>